<dbReference type="GO" id="GO:0009410">
    <property type="term" value="P:response to xenobiotic stimulus"/>
    <property type="evidence" value="ECO:0007669"/>
    <property type="project" value="Ensembl"/>
</dbReference>
<dbReference type="GO" id="GO:0006112">
    <property type="term" value="P:energy reserve metabolic process"/>
    <property type="evidence" value="ECO:0007669"/>
    <property type="project" value="Ensembl"/>
</dbReference>
<evidence type="ECO:0000256" key="6">
    <source>
        <dbReference type="ARBA" id="ARBA00023224"/>
    </source>
</evidence>
<dbReference type="GO" id="GO:0035264">
    <property type="term" value="P:multicellular organism growth"/>
    <property type="evidence" value="ECO:0007669"/>
    <property type="project" value="Ensembl"/>
</dbReference>
<dbReference type="Ensembl" id="ENSPSMT00000040297.1">
    <property type="protein sequence ID" value="ENSPSMP00000034947.1"/>
    <property type="gene ID" value="ENSPSMG00000024055.1"/>
</dbReference>
<comment type="similarity">
    <text evidence="1 9">Belongs to the G-alpha family. G(s) subfamily.</text>
</comment>
<dbReference type="InterPro" id="IPR011025">
    <property type="entry name" value="GproteinA_insert"/>
</dbReference>
<reference evidence="11" key="1">
    <citation type="submission" date="2025-08" db="UniProtKB">
        <authorList>
            <consortium name="Ensembl"/>
        </authorList>
    </citation>
    <scope>IDENTIFICATION</scope>
</reference>
<feature type="binding site" evidence="7">
    <location>
        <position position="1013"/>
    </location>
    <ligand>
        <name>GTP</name>
        <dbReference type="ChEBI" id="CHEBI:37565"/>
    </ligand>
</feature>
<dbReference type="SMART" id="SM00275">
    <property type="entry name" value="G_alpha"/>
    <property type="match status" value="1"/>
</dbReference>
<dbReference type="GO" id="GO:0035255">
    <property type="term" value="F:ionotropic glutamate receptor binding"/>
    <property type="evidence" value="ECO:0007669"/>
    <property type="project" value="TreeGrafter"/>
</dbReference>
<evidence type="ECO:0000256" key="1">
    <source>
        <dbReference type="ARBA" id="ARBA00007172"/>
    </source>
</evidence>
<keyword evidence="2 8" id="KW-0479">Metal-binding</keyword>
<dbReference type="GO" id="GO:0007191">
    <property type="term" value="P:adenylate cyclase-activating dopamine receptor signaling pathway"/>
    <property type="evidence" value="ECO:0007669"/>
    <property type="project" value="Ensembl"/>
</dbReference>
<dbReference type="Pfam" id="PF00503">
    <property type="entry name" value="G-alpha"/>
    <property type="match status" value="1"/>
</dbReference>
<evidence type="ECO:0000256" key="3">
    <source>
        <dbReference type="ARBA" id="ARBA00022741"/>
    </source>
</evidence>
<dbReference type="GO" id="GO:2000828">
    <property type="term" value="P:regulation of parathyroid hormone secretion"/>
    <property type="evidence" value="ECO:0007669"/>
    <property type="project" value="Ensembl"/>
</dbReference>
<accession>A0A8C9AKD1</accession>
<feature type="region of interest" description="Disordered" evidence="10">
    <location>
        <begin position="514"/>
        <end position="561"/>
    </location>
</feature>
<evidence type="ECO:0000256" key="5">
    <source>
        <dbReference type="ARBA" id="ARBA00023134"/>
    </source>
</evidence>
<dbReference type="GeneTree" id="ENSGT00940000156300"/>
<feature type="compositionally biased region" description="Polar residues" evidence="10">
    <location>
        <begin position="168"/>
        <end position="178"/>
    </location>
</feature>
<dbReference type="FunFam" id="1.10.400.10:FF:000003">
    <property type="entry name" value="Guanine nucleotide-binding protein G(S) subunit alpha"/>
    <property type="match status" value="1"/>
</dbReference>
<dbReference type="GO" id="GO:0035116">
    <property type="term" value="P:embryonic hindlimb morphogenesis"/>
    <property type="evidence" value="ECO:0007669"/>
    <property type="project" value="Ensembl"/>
</dbReference>
<dbReference type="GO" id="GO:0051430">
    <property type="term" value="F:corticotropin-releasing hormone receptor 1 binding"/>
    <property type="evidence" value="ECO:0007669"/>
    <property type="project" value="TreeGrafter"/>
</dbReference>
<feature type="region of interest" description="Disordered" evidence="10">
    <location>
        <begin position="1"/>
        <end position="104"/>
    </location>
</feature>
<dbReference type="GO" id="GO:0005737">
    <property type="term" value="C:cytoplasm"/>
    <property type="evidence" value="ECO:0007669"/>
    <property type="project" value="TreeGrafter"/>
</dbReference>
<dbReference type="GO" id="GO:0048701">
    <property type="term" value="P:embryonic cranial skeleton morphogenesis"/>
    <property type="evidence" value="ECO:0007669"/>
    <property type="project" value="Ensembl"/>
</dbReference>
<keyword evidence="3 7" id="KW-0547">Nucleotide-binding</keyword>
<dbReference type="Proteomes" id="UP000694414">
    <property type="component" value="Unplaced"/>
</dbReference>
<feature type="compositionally biased region" description="Low complexity" evidence="10">
    <location>
        <begin position="514"/>
        <end position="528"/>
    </location>
</feature>
<dbReference type="InterPro" id="IPR027417">
    <property type="entry name" value="P-loop_NTPase"/>
</dbReference>
<dbReference type="Gene3D" id="3.40.50.300">
    <property type="entry name" value="P-loop containing nucleotide triphosphate hydrolases"/>
    <property type="match status" value="1"/>
</dbReference>
<dbReference type="GO" id="GO:0046872">
    <property type="term" value="F:metal ion binding"/>
    <property type="evidence" value="ECO:0007669"/>
    <property type="project" value="UniProtKB-UniRule"/>
</dbReference>
<feature type="region of interest" description="Disordered" evidence="10">
    <location>
        <begin position="290"/>
        <end position="494"/>
    </location>
</feature>
<feature type="region of interest" description="Disordered" evidence="10">
    <location>
        <begin position="627"/>
        <end position="673"/>
    </location>
</feature>
<dbReference type="GO" id="GO:0007606">
    <property type="term" value="P:sensory perception of chemical stimulus"/>
    <property type="evidence" value="ECO:0007669"/>
    <property type="project" value="TreeGrafter"/>
</dbReference>
<dbReference type="PANTHER" id="PTHR10218">
    <property type="entry name" value="GTP-BINDING PROTEIN ALPHA SUBUNIT"/>
    <property type="match status" value="1"/>
</dbReference>
<feature type="compositionally biased region" description="Basic and acidic residues" evidence="10">
    <location>
        <begin position="644"/>
        <end position="661"/>
    </location>
</feature>
<evidence type="ECO:0000256" key="2">
    <source>
        <dbReference type="ARBA" id="ARBA00022723"/>
    </source>
</evidence>
<dbReference type="GO" id="GO:0040032">
    <property type="term" value="P:post-embryonic body morphogenesis"/>
    <property type="evidence" value="ECO:0007669"/>
    <property type="project" value="Ensembl"/>
</dbReference>
<dbReference type="GO" id="GO:0032024">
    <property type="term" value="P:positive regulation of insulin secretion"/>
    <property type="evidence" value="ECO:0007669"/>
    <property type="project" value="Ensembl"/>
</dbReference>
<evidence type="ECO:0000313" key="12">
    <source>
        <dbReference type="Proteomes" id="UP000694414"/>
    </source>
</evidence>
<keyword evidence="9" id="KW-0472">Membrane</keyword>
<dbReference type="GO" id="GO:0001958">
    <property type="term" value="P:endochondral ossification"/>
    <property type="evidence" value="ECO:0007669"/>
    <property type="project" value="Ensembl"/>
</dbReference>
<dbReference type="GO" id="GO:0120162">
    <property type="term" value="P:positive regulation of cold-induced thermogenesis"/>
    <property type="evidence" value="ECO:0007669"/>
    <property type="project" value="Ensembl"/>
</dbReference>
<feature type="binding site" evidence="7">
    <location>
        <begin position="845"/>
        <end position="851"/>
    </location>
    <ligand>
        <name>GTP</name>
        <dbReference type="ChEBI" id="CHEBI:37565"/>
    </ligand>
</feature>
<dbReference type="GO" id="GO:0031748">
    <property type="term" value="F:D1 dopamine receptor binding"/>
    <property type="evidence" value="ECO:0007669"/>
    <property type="project" value="TreeGrafter"/>
</dbReference>
<evidence type="ECO:0000256" key="8">
    <source>
        <dbReference type="PIRSR" id="PIRSR601019-2"/>
    </source>
</evidence>
<dbReference type="AlphaFoldDB" id="A0A8C9AKD1"/>
<dbReference type="SUPFAM" id="SSF47895">
    <property type="entry name" value="Transducin (alpha subunit), insertion domain"/>
    <property type="match status" value="1"/>
</dbReference>
<dbReference type="PROSITE" id="PS51882">
    <property type="entry name" value="G_ALPHA"/>
    <property type="match status" value="1"/>
</dbReference>
<dbReference type="InterPro" id="IPR000367">
    <property type="entry name" value="Gprotein_alpha_S"/>
</dbReference>
<keyword evidence="6 9" id="KW-0807">Transducer</keyword>
<comment type="subcellular location">
    <subcellularLocation>
        <location evidence="9">Cell membrane</location>
    </subcellularLocation>
</comment>
<feature type="binding site" evidence="7">
    <location>
        <begin position="939"/>
        <end position="942"/>
    </location>
    <ligand>
        <name>GTP</name>
        <dbReference type="ChEBI" id="CHEBI:37565"/>
    </ligand>
</feature>
<dbReference type="SUPFAM" id="SSF52540">
    <property type="entry name" value="P-loop containing nucleoside triphosphate hydrolases"/>
    <property type="match status" value="1"/>
</dbReference>
<dbReference type="GO" id="GO:0045669">
    <property type="term" value="P:positive regulation of osteoblast differentiation"/>
    <property type="evidence" value="ECO:0007669"/>
    <property type="project" value="Ensembl"/>
</dbReference>
<dbReference type="GO" id="GO:0003925">
    <property type="term" value="F:G protein activity"/>
    <property type="evidence" value="ECO:0007669"/>
    <property type="project" value="Ensembl"/>
</dbReference>
<dbReference type="CDD" id="cd00066">
    <property type="entry name" value="G-alpha"/>
    <property type="match status" value="1"/>
</dbReference>
<evidence type="ECO:0000256" key="7">
    <source>
        <dbReference type="PIRSR" id="PIRSR601019-1"/>
    </source>
</evidence>
<dbReference type="GO" id="GO:0010856">
    <property type="term" value="F:adenylate cyclase activator activity"/>
    <property type="evidence" value="ECO:0007669"/>
    <property type="project" value="Ensembl"/>
</dbReference>
<feature type="compositionally biased region" description="Low complexity" evidence="10">
    <location>
        <begin position="248"/>
        <end position="258"/>
    </location>
</feature>
<dbReference type="PRINTS" id="PR00318">
    <property type="entry name" value="GPROTEINA"/>
</dbReference>
<feature type="binding site" evidence="8">
    <location>
        <position position="851"/>
    </location>
    <ligand>
        <name>Mg(2+)</name>
        <dbReference type="ChEBI" id="CHEBI:18420"/>
    </ligand>
</feature>
<dbReference type="GO" id="GO:0005834">
    <property type="term" value="C:heterotrimeric G-protein complex"/>
    <property type="evidence" value="ECO:0007669"/>
    <property type="project" value="UniProtKB-UniRule"/>
</dbReference>
<name>A0A8C9AKD1_PROSS</name>
<dbReference type="GO" id="GO:0031698">
    <property type="term" value="F:beta-2 adrenergic receptor binding"/>
    <property type="evidence" value="ECO:0007669"/>
    <property type="project" value="TreeGrafter"/>
</dbReference>
<dbReference type="GO" id="GO:0001894">
    <property type="term" value="P:tissue homeostasis"/>
    <property type="evidence" value="ECO:0007669"/>
    <property type="project" value="Ensembl"/>
</dbReference>
<dbReference type="Gene3D" id="1.10.400.10">
    <property type="entry name" value="GI Alpha 1, domain 2-like"/>
    <property type="match status" value="1"/>
</dbReference>
<keyword evidence="5 7" id="KW-0342">GTP-binding</keyword>
<feature type="compositionally biased region" description="Basic and acidic residues" evidence="10">
    <location>
        <begin position="342"/>
        <end position="358"/>
    </location>
</feature>
<dbReference type="GO" id="GO:0051216">
    <property type="term" value="P:cartilage development"/>
    <property type="evidence" value="ECO:0007669"/>
    <property type="project" value="Ensembl"/>
</dbReference>
<protein>
    <recommendedName>
        <fullName evidence="9">Guanine nucleotide-binding protein G(s) subunit alpha</fullName>
    </recommendedName>
    <alternativeName>
        <fullName evidence="9">Adenylate cyclase-stimulating G alpha protein</fullName>
    </alternativeName>
</protein>
<sequence>MGMRNCLDGNHMSGQRDSPPEIGEQPEQPPLEAPGAAAPSAGPSPAEEMETKPPHSEPIPIENEDETCGPPEVSRPNLQGLNPAFQETRAWGSYSPPPEEAMPFEVEQPSLGGFWPTQVQPGSSSEAHAGLEAFGPAFMEPRAFGGASPSLGGYSPPPEEAMPFEFDQSAQRSCSQPLLQVPDLAPGGPGAGVPGAPPQEPRALRPANAGVGGGYSPPPEEAMPFELDGESFGDHSPPPGLPQVIPQVDDGVPPAAVGVPSAVHLAPSTNAPPVWVPGAIGSPSREAVRFPPNFAGNSPSMEISGPPLKIHSAPIGVDDAPVNMDSPPIAIDGPPIEVSGAPDKRERAEGPRIEREAAEMEGDAGAPADPDAGAAAGAPTDPDAGAAPGAPADPDAGAAPGAPTDPDAGAAAGAPATSDAGAAAEAQADPEAEAAARAPADPDTGAAAGAPGDPDAGTAAGAPADPEAGAAPAVPATADNGAAPTDRAARAAPAARAASAARAARAAPAARAASAARAARAAPASGARPKLHHLRPPSPEIQAADPPTPRPARPTAWRGKPESGCVQYYEEGLVISEDSSEDESDEGTFGCLRWFQHRRNRPGGKKTRRNFFCNFLSQGFGGCFGRSETPQPKGSHSSKVKKAPVVEKRKQTRKEAQEIRAQKRAQKKRSKLIDKQLKEEKMDYVCTHRLLLLGAGESGKSTIVKQMRILHVNGFNGEGGEEDAQAARSNSEGDKAVKVQDIKNNLKEAIETIVAAMSNLVPPVELANPENQFRVDYILSVMNKPDFDFPPEFYEHAKVLWQDEGVRACYERSNEYQLIDCAQYFLDKIDIIKQDDYVPTDQDLLRCRVLTSGIFETKFQVDKVNFHMFDVGGQRDERRKWIQCFNDVTAIIFVVASSSYNMVIREDNQTNRLQEALNLFKSIWNNRWLRTISVILFLNKQDLLAEKVLAGKSKIEDYFPEFARYTTPEDATPEPGEDPRVTRAKYFIRDEFLRISTASGDGRHYCYPHFTCAVDTENIRRVFNDCRDIIQRMHLRQYELL</sequence>
<feature type="compositionally biased region" description="Low complexity" evidence="10">
    <location>
        <begin position="363"/>
        <end position="494"/>
    </location>
</feature>
<feature type="binding site" evidence="7">
    <location>
        <begin position="697"/>
        <end position="702"/>
    </location>
    <ligand>
        <name>GTP</name>
        <dbReference type="ChEBI" id="CHEBI:37565"/>
    </ligand>
</feature>
<reference evidence="11" key="2">
    <citation type="submission" date="2025-09" db="UniProtKB">
        <authorList>
            <consortium name="Ensembl"/>
        </authorList>
    </citation>
    <scope>IDENTIFICATION</scope>
</reference>
<comment type="subunit">
    <text evidence="9">G proteins are composed of 3 units; alpha, beta and gamma. The alpha chain contains the guanine nucleotide binding site.</text>
</comment>
<feature type="compositionally biased region" description="Low complexity" evidence="10">
    <location>
        <begin position="33"/>
        <end position="46"/>
    </location>
</feature>
<evidence type="ECO:0000256" key="10">
    <source>
        <dbReference type="SAM" id="MobiDB-lite"/>
    </source>
</evidence>
<dbReference type="GO" id="GO:0031683">
    <property type="term" value="F:G-protein beta/gamma-subunit complex binding"/>
    <property type="evidence" value="ECO:0007669"/>
    <property type="project" value="UniProtKB-UniRule"/>
</dbReference>
<comment type="function">
    <text evidence="9">Guanine nucleotide-binding proteins (G proteins) function as transducers in numerous signaling pathways controlled by G protein-coupled receptors (GPCRs).</text>
</comment>
<dbReference type="GO" id="GO:0005159">
    <property type="term" value="F:insulin-like growth factor receptor binding"/>
    <property type="evidence" value="ECO:0007669"/>
    <property type="project" value="TreeGrafter"/>
</dbReference>
<evidence type="ECO:0000313" key="11">
    <source>
        <dbReference type="Ensembl" id="ENSPSMP00000034947.1"/>
    </source>
</evidence>
<dbReference type="FunFam" id="3.40.50.300:FF:006178">
    <property type="entry name" value="Guanine nucleotide-binding protein G(s) subunit alpha isoforms short"/>
    <property type="match status" value="2"/>
</dbReference>
<dbReference type="GO" id="GO:0071377">
    <property type="term" value="P:cellular response to glucagon stimulus"/>
    <property type="evidence" value="ECO:0007669"/>
    <property type="project" value="Ensembl"/>
</dbReference>
<evidence type="ECO:0000256" key="9">
    <source>
        <dbReference type="RuleBase" id="RU369121"/>
    </source>
</evidence>
<dbReference type="PRINTS" id="PR00443">
    <property type="entry name" value="GPROTEINAS"/>
</dbReference>
<dbReference type="GO" id="GO:0045672">
    <property type="term" value="P:positive regulation of osteoclast differentiation"/>
    <property type="evidence" value="ECO:0007669"/>
    <property type="project" value="Ensembl"/>
</dbReference>
<dbReference type="GO" id="GO:0071514">
    <property type="term" value="P:genomic imprinting"/>
    <property type="evidence" value="ECO:0007669"/>
    <property type="project" value="Ensembl"/>
</dbReference>
<dbReference type="GO" id="GO:0030425">
    <property type="term" value="C:dendrite"/>
    <property type="evidence" value="ECO:0007669"/>
    <property type="project" value="Ensembl"/>
</dbReference>
<dbReference type="InterPro" id="IPR001019">
    <property type="entry name" value="Gprotein_alpha_su"/>
</dbReference>
<dbReference type="GO" id="GO:0043588">
    <property type="term" value="P:skin development"/>
    <property type="evidence" value="ECO:0007669"/>
    <property type="project" value="Ensembl"/>
</dbReference>
<keyword evidence="9" id="KW-1003">Cell membrane</keyword>
<dbReference type="GO" id="GO:0005525">
    <property type="term" value="F:GTP binding"/>
    <property type="evidence" value="ECO:0007669"/>
    <property type="project" value="UniProtKB-UniRule"/>
</dbReference>
<dbReference type="GO" id="GO:0031852">
    <property type="term" value="F:mu-type opioid receptor binding"/>
    <property type="evidence" value="ECO:0007669"/>
    <property type="project" value="TreeGrafter"/>
</dbReference>
<dbReference type="PANTHER" id="PTHR10218:SF348">
    <property type="entry name" value="GUANINE NUCLEOTIDE-BINDING PROTEIN G(S) SUBUNIT ALPHA ISOFORMS XLAS"/>
    <property type="match status" value="1"/>
</dbReference>
<keyword evidence="12" id="KW-1185">Reference proteome</keyword>
<feature type="binding site" evidence="7">
    <location>
        <begin position="870"/>
        <end position="874"/>
    </location>
    <ligand>
        <name>GTP</name>
        <dbReference type="ChEBI" id="CHEBI:37565"/>
    </ligand>
</feature>
<keyword evidence="4 8" id="KW-0460">Magnesium</keyword>
<feature type="binding site" evidence="8">
    <location>
        <position position="701"/>
    </location>
    <ligand>
        <name>Mg(2+)</name>
        <dbReference type="ChEBI" id="CHEBI:18420"/>
    </ligand>
</feature>
<proteinExistence type="inferred from homology"/>
<evidence type="ECO:0000256" key="4">
    <source>
        <dbReference type="ARBA" id="ARBA00022842"/>
    </source>
</evidence>
<feature type="region of interest" description="Disordered" evidence="10">
    <location>
        <begin position="144"/>
        <end position="258"/>
    </location>
</feature>
<organism evidence="11 12">
    <name type="scientific">Prolemur simus</name>
    <name type="common">Greater bamboo lemur</name>
    <name type="synonym">Hapalemur simus</name>
    <dbReference type="NCBI Taxonomy" id="1328070"/>
    <lineage>
        <taxon>Eukaryota</taxon>
        <taxon>Metazoa</taxon>
        <taxon>Chordata</taxon>
        <taxon>Craniata</taxon>
        <taxon>Vertebrata</taxon>
        <taxon>Euteleostomi</taxon>
        <taxon>Mammalia</taxon>
        <taxon>Eutheria</taxon>
        <taxon>Euarchontoglires</taxon>
        <taxon>Primates</taxon>
        <taxon>Strepsirrhini</taxon>
        <taxon>Lemuriformes</taxon>
        <taxon>Lemuridae</taxon>
        <taxon>Prolemur</taxon>
    </lineage>
</organism>